<evidence type="ECO:0000313" key="7">
    <source>
        <dbReference type="EMBL" id="EQD43040.1"/>
    </source>
</evidence>
<protein>
    <submittedName>
        <fullName evidence="7">Helicase-like protein</fullName>
    </submittedName>
</protein>
<dbReference type="InterPro" id="IPR054712">
    <property type="entry name" value="Cas3-like_dom"/>
</dbReference>
<comment type="caution">
    <text evidence="7">The sequence shown here is derived from an EMBL/GenBank/DDBJ whole genome shotgun (WGS) entry which is preliminary data.</text>
</comment>
<dbReference type="GO" id="GO:0016787">
    <property type="term" value="F:hydrolase activity"/>
    <property type="evidence" value="ECO:0007669"/>
    <property type="project" value="UniProtKB-KW"/>
</dbReference>
<dbReference type="InterPro" id="IPR027417">
    <property type="entry name" value="P-loop_NTPase"/>
</dbReference>
<evidence type="ECO:0000256" key="5">
    <source>
        <dbReference type="ARBA" id="ARBA00023118"/>
    </source>
</evidence>
<keyword evidence="3 7" id="KW-0347">Helicase</keyword>
<dbReference type="AlphaFoldDB" id="T1ALW4"/>
<dbReference type="SUPFAM" id="SSF52540">
    <property type="entry name" value="P-loop containing nucleoside triphosphate hydrolases"/>
    <property type="match status" value="1"/>
</dbReference>
<dbReference type="GO" id="GO:0005524">
    <property type="term" value="F:ATP binding"/>
    <property type="evidence" value="ECO:0007669"/>
    <property type="project" value="UniProtKB-KW"/>
</dbReference>
<reference evidence="7" key="2">
    <citation type="journal article" date="2014" name="ISME J.">
        <title>Microbial stratification in low pH oxic and suboxic macroscopic growths along an acid mine drainage.</title>
        <authorList>
            <person name="Mendez-Garcia C."/>
            <person name="Mesa V."/>
            <person name="Sprenger R.R."/>
            <person name="Richter M."/>
            <person name="Diez M.S."/>
            <person name="Solano J."/>
            <person name="Bargiela R."/>
            <person name="Golyshina O.V."/>
            <person name="Manteca A."/>
            <person name="Ramos J.L."/>
            <person name="Gallego J.R."/>
            <person name="Llorente I."/>
            <person name="Martins Dos Santos V.A."/>
            <person name="Jensen O.N."/>
            <person name="Pelaez A.I."/>
            <person name="Sanchez J."/>
            <person name="Ferrer M."/>
        </authorList>
    </citation>
    <scope>NUCLEOTIDE SEQUENCE</scope>
</reference>
<accession>T1ALW4</accession>
<keyword evidence="1" id="KW-0547">Nucleotide-binding</keyword>
<evidence type="ECO:0000256" key="2">
    <source>
        <dbReference type="ARBA" id="ARBA00022801"/>
    </source>
</evidence>
<evidence type="ECO:0000256" key="3">
    <source>
        <dbReference type="ARBA" id="ARBA00022806"/>
    </source>
</evidence>
<sequence length="175" mass="19527">FWTLDEFYPRIEGSPPPEMRLSTPLVGDALRAQLGDSETRRIRYRRHPDALDLAALLDFLTVLPGPRIAVFNTVQTVAVIAWTLAEKSGREKVEHLSTALTPLDREITLARVKARLADEHDQDWTLVATSLVEAGVDLSFHSGVREAASLSSLLQLGGRVNRHNEYEEADVWSVT</sequence>
<feature type="domain" description="CRISPR-associated nuclease/helicase Cas3" evidence="6">
    <location>
        <begin position="69"/>
        <end position="164"/>
    </location>
</feature>
<dbReference type="GO" id="GO:0004386">
    <property type="term" value="F:helicase activity"/>
    <property type="evidence" value="ECO:0007669"/>
    <property type="project" value="UniProtKB-KW"/>
</dbReference>
<name>T1ALW4_9ZZZZ</name>
<keyword evidence="5" id="KW-0051">Antiviral defense</keyword>
<keyword evidence="4" id="KW-0067">ATP-binding</keyword>
<dbReference type="EMBL" id="AUZX01011491">
    <property type="protein sequence ID" value="EQD43040.1"/>
    <property type="molecule type" value="Genomic_DNA"/>
</dbReference>
<organism evidence="7">
    <name type="scientific">mine drainage metagenome</name>
    <dbReference type="NCBI Taxonomy" id="410659"/>
    <lineage>
        <taxon>unclassified sequences</taxon>
        <taxon>metagenomes</taxon>
        <taxon>ecological metagenomes</taxon>
    </lineage>
</organism>
<feature type="non-terminal residue" evidence="7">
    <location>
        <position position="175"/>
    </location>
</feature>
<evidence type="ECO:0000259" key="6">
    <source>
        <dbReference type="Pfam" id="PF22590"/>
    </source>
</evidence>
<dbReference type="GO" id="GO:0051607">
    <property type="term" value="P:defense response to virus"/>
    <property type="evidence" value="ECO:0007669"/>
    <property type="project" value="UniProtKB-KW"/>
</dbReference>
<feature type="non-terminal residue" evidence="7">
    <location>
        <position position="1"/>
    </location>
</feature>
<keyword evidence="2" id="KW-0378">Hydrolase</keyword>
<evidence type="ECO:0000256" key="4">
    <source>
        <dbReference type="ARBA" id="ARBA00022840"/>
    </source>
</evidence>
<reference evidence="7" key="1">
    <citation type="submission" date="2013-08" db="EMBL/GenBank/DDBJ databases">
        <authorList>
            <person name="Mendez C."/>
            <person name="Richter M."/>
            <person name="Ferrer M."/>
            <person name="Sanchez J."/>
        </authorList>
    </citation>
    <scope>NUCLEOTIDE SEQUENCE</scope>
</reference>
<proteinExistence type="predicted"/>
<gene>
    <name evidence="7" type="ORF">B1A_15657</name>
</gene>
<evidence type="ECO:0000256" key="1">
    <source>
        <dbReference type="ARBA" id="ARBA00022741"/>
    </source>
</evidence>
<dbReference type="Gene3D" id="3.40.50.300">
    <property type="entry name" value="P-loop containing nucleotide triphosphate hydrolases"/>
    <property type="match status" value="1"/>
</dbReference>
<dbReference type="Pfam" id="PF22590">
    <property type="entry name" value="Cas3-like_C_2"/>
    <property type="match status" value="1"/>
</dbReference>